<comment type="caution">
    <text evidence="1">The sequence shown here is derived from an EMBL/GenBank/DDBJ whole genome shotgun (WGS) entry which is preliminary data.</text>
</comment>
<dbReference type="AlphaFoldDB" id="A0A5A9PGD7"/>
<keyword evidence="2" id="KW-1185">Reference proteome</keyword>
<organism evidence="1 2">
    <name type="scientific">Triplophysa tibetana</name>
    <dbReference type="NCBI Taxonomy" id="1572043"/>
    <lineage>
        <taxon>Eukaryota</taxon>
        <taxon>Metazoa</taxon>
        <taxon>Chordata</taxon>
        <taxon>Craniata</taxon>
        <taxon>Vertebrata</taxon>
        <taxon>Euteleostomi</taxon>
        <taxon>Actinopterygii</taxon>
        <taxon>Neopterygii</taxon>
        <taxon>Teleostei</taxon>
        <taxon>Ostariophysi</taxon>
        <taxon>Cypriniformes</taxon>
        <taxon>Nemacheilidae</taxon>
        <taxon>Triplophysa</taxon>
    </lineage>
</organism>
<name>A0A5A9PGD7_9TELE</name>
<gene>
    <name evidence="1" type="ORF">E1301_Tti011462</name>
</gene>
<accession>A0A5A9PGD7</accession>
<proteinExistence type="predicted"/>
<dbReference type="EMBL" id="SOYY01000005">
    <property type="protein sequence ID" value="KAA0720785.1"/>
    <property type="molecule type" value="Genomic_DNA"/>
</dbReference>
<evidence type="ECO:0000313" key="1">
    <source>
        <dbReference type="EMBL" id="KAA0720785.1"/>
    </source>
</evidence>
<evidence type="ECO:0000313" key="2">
    <source>
        <dbReference type="Proteomes" id="UP000324632"/>
    </source>
</evidence>
<dbReference type="Proteomes" id="UP000324632">
    <property type="component" value="Chromosome 5"/>
</dbReference>
<sequence length="187" mass="20127">MDPVSKPSAFLLAVAPGLQGKALTASDCCFCFQFNRSVGCTYLLPASLPGACWVGVPLLFMSQKAALMVHKGNAGVTNRATGEFKTVPPSVHLSVPLQRFGLKVFSVVEYKVTGGSFQWTSGDPTVVHFDIRFFKPLLLDAAEGISRPRRLWSKDTMTTANPPSIRSVIPVDLCAGITGGDEIEPQR</sequence>
<reference evidence="1 2" key="1">
    <citation type="journal article" date="2019" name="Mol. Ecol. Resour.">
        <title>Chromosome-level genome assembly of Triplophysa tibetana, a fish adapted to the harsh high-altitude environment of the Tibetan Plateau.</title>
        <authorList>
            <person name="Yang X."/>
            <person name="Liu H."/>
            <person name="Ma Z."/>
            <person name="Zou Y."/>
            <person name="Zou M."/>
            <person name="Mao Y."/>
            <person name="Li X."/>
            <person name="Wang H."/>
            <person name="Chen T."/>
            <person name="Wang W."/>
            <person name="Yang R."/>
        </authorList>
    </citation>
    <scope>NUCLEOTIDE SEQUENCE [LARGE SCALE GENOMIC DNA]</scope>
    <source>
        <strain evidence="1">TTIB1903HZAU</strain>
        <tissue evidence="1">Muscle</tissue>
    </source>
</reference>
<protein>
    <submittedName>
        <fullName evidence="1">Uncharacterized protein</fullName>
    </submittedName>
</protein>